<accession>A0A8C3C956</accession>
<dbReference type="Pfam" id="PF19440">
    <property type="entry name" value="TTC7_N"/>
    <property type="match status" value="1"/>
</dbReference>
<dbReference type="PROSITE" id="PS50005">
    <property type="entry name" value="TPR"/>
    <property type="match status" value="3"/>
</dbReference>
<dbReference type="Pfam" id="PF07719">
    <property type="entry name" value="TPR_2"/>
    <property type="match status" value="1"/>
</dbReference>
<reference evidence="5" key="1">
    <citation type="submission" date="2018-09" db="EMBL/GenBank/DDBJ databases">
        <title>Common duck and Muscovy duck high density SNP chip.</title>
        <authorList>
            <person name="Vignal A."/>
            <person name="Thebault N."/>
            <person name="Warren W.C."/>
        </authorList>
    </citation>
    <scope>NUCLEOTIDE SEQUENCE [LARGE SCALE GENOMIC DNA]</scope>
</reference>
<feature type="repeat" description="TPR" evidence="3">
    <location>
        <begin position="351"/>
        <end position="384"/>
    </location>
</feature>
<keyword evidence="6" id="KW-1185">Reference proteome</keyword>
<protein>
    <submittedName>
        <fullName evidence="5">Tetratricopeptide repeat domain 7B</fullName>
    </submittedName>
</protein>
<feature type="domain" description="Tetratricopeptide repeat protein 7 N-terminal" evidence="4">
    <location>
        <begin position="1"/>
        <end position="342"/>
    </location>
</feature>
<dbReference type="Proteomes" id="UP000694556">
    <property type="component" value="Chromosome 5"/>
</dbReference>
<dbReference type="InterPro" id="IPR013105">
    <property type="entry name" value="TPR_2"/>
</dbReference>
<dbReference type="AlphaFoldDB" id="A0A8C3C956"/>
<dbReference type="PANTHER" id="PTHR23083">
    <property type="entry name" value="TETRATRICOPEPTIDE REPEAT PROTEIN, TPR"/>
    <property type="match status" value="1"/>
</dbReference>
<evidence type="ECO:0000256" key="2">
    <source>
        <dbReference type="ARBA" id="ARBA00022803"/>
    </source>
</evidence>
<dbReference type="FunFam" id="1.25.40.10:FF:001449">
    <property type="entry name" value="Tetratricopeptide repeat domain 7B"/>
    <property type="match status" value="1"/>
</dbReference>
<dbReference type="Gene3D" id="1.25.40.10">
    <property type="entry name" value="Tetratricopeptide repeat domain"/>
    <property type="match status" value="2"/>
</dbReference>
<evidence type="ECO:0000256" key="1">
    <source>
        <dbReference type="ARBA" id="ARBA00022737"/>
    </source>
</evidence>
<dbReference type="Ensembl" id="ENSCMMT00000019064.1">
    <property type="protein sequence ID" value="ENSCMMP00000017343.1"/>
    <property type="gene ID" value="ENSCMMG00000010870.1"/>
</dbReference>
<keyword evidence="2 3" id="KW-0802">TPR repeat</keyword>
<dbReference type="GO" id="GO:0046854">
    <property type="term" value="P:phosphatidylinositol phosphate biosynthetic process"/>
    <property type="evidence" value="ECO:0007669"/>
    <property type="project" value="TreeGrafter"/>
</dbReference>
<dbReference type="InterPro" id="IPR045819">
    <property type="entry name" value="TTC7_N"/>
</dbReference>
<dbReference type="SMART" id="SM00028">
    <property type="entry name" value="TPR"/>
    <property type="match status" value="7"/>
</dbReference>
<evidence type="ECO:0000259" key="4">
    <source>
        <dbReference type="Pfam" id="PF19440"/>
    </source>
</evidence>
<evidence type="ECO:0000313" key="6">
    <source>
        <dbReference type="Proteomes" id="UP000694556"/>
    </source>
</evidence>
<evidence type="ECO:0000313" key="5">
    <source>
        <dbReference type="Ensembl" id="ENSCMMP00000017343.1"/>
    </source>
</evidence>
<evidence type="ECO:0000256" key="3">
    <source>
        <dbReference type="PROSITE-ProRule" id="PRU00339"/>
    </source>
</evidence>
<dbReference type="FunFam" id="1.25.40.10:FF:000030">
    <property type="entry name" value="Tetratricopeptide repeat domain 7B"/>
    <property type="match status" value="1"/>
</dbReference>
<dbReference type="GO" id="GO:0005886">
    <property type="term" value="C:plasma membrane"/>
    <property type="evidence" value="ECO:0007669"/>
    <property type="project" value="TreeGrafter"/>
</dbReference>
<dbReference type="Pfam" id="PF13432">
    <property type="entry name" value="TPR_16"/>
    <property type="match status" value="1"/>
</dbReference>
<dbReference type="InterPro" id="IPR019734">
    <property type="entry name" value="TPR_rpt"/>
</dbReference>
<feature type="repeat" description="TPR" evidence="3">
    <location>
        <begin position="752"/>
        <end position="785"/>
    </location>
</feature>
<dbReference type="SUPFAM" id="SSF48452">
    <property type="entry name" value="TPR-like"/>
    <property type="match status" value="2"/>
</dbReference>
<reference evidence="5" key="2">
    <citation type="submission" date="2025-08" db="UniProtKB">
        <authorList>
            <consortium name="Ensembl"/>
        </authorList>
    </citation>
    <scope>IDENTIFICATION</scope>
</reference>
<dbReference type="Pfam" id="PF13181">
    <property type="entry name" value="TPR_8"/>
    <property type="match status" value="1"/>
</dbReference>
<proteinExistence type="predicted"/>
<dbReference type="InterPro" id="IPR051722">
    <property type="entry name" value="Endocytosis_PI4K-reg_protein"/>
</dbReference>
<dbReference type="GO" id="GO:0072659">
    <property type="term" value="P:protein localization to plasma membrane"/>
    <property type="evidence" value="ECO:0007669"/>
    <property type="project" value="TreeGrafter"/>
</dbReference>
<reference evidence="5" key="3">
    <citation type="submission" date="2025-09" db="UniProtKB">
        <authorList>
            <consortium name="Ensembl"/>
        </authorList>
    </citation>
    <scope>IDENTIFICATION</scope>
</reference>
<dbReference type="InterPro" id="IPR011990">
    <property type="entry name" value="TPR-like_helical_dom_sf"/>
</dbReference>
<sequence length="797" mass="89272">MATKKAGSRLETEIERCRSECQWERIPELVKQLSAKLIANDDMAELLLGESKLEQFLKENALKQNSSPRGPRPKLTEVRKHLTAALDRGNLKPEFLQEANLIMAKLNYVEGDYKEALNTYARVGVDDLQLAAVPPYRLRMIAEAYSTKGLCLEKLPISSSASNLHVDREQEIVTCYEKAGDIALLYLQEIERVINTNIQNRSPKPGPTTHEQELGFFLETGLQRAHVLYFKNGNLTRGVGRFRELLRAVETRTTQNLRMTIARQLAEILLRGMCEQSYWNPLEDPPHQSPLDDPLRKGSNTKNYALSRRPRVYTGENIFCPQENTEEALLLLLISESMCLERAMKFAFEEFHLWYQFALSLMAAGKSARAVKVLKECIRLKPDDATIPLLAAKLCMGSLHWLEEAERFAKTVVDLGDKTSEFKAKGYLALGLTYSLQATDASLRGMQEVLQRKALLAFQRAHSLSPTDHLAAFYLALQLAISRQIPEALGYVRQALQLQGDDANSLHLLALLLSAQKHYHDALNIIDMALSEYPENFILLFTKVKLESLCRGPDEALLTCKHMLQIWKSCYNLTNPSDSGRGSSLLDRAIADRRQLNTITLPDFSDPETGSVHATSIAASRVEQALSEVASSLQSSAPKQGPLHPWMTLAQIWLHAAEVYIGIGKPAEATACTQEAANLFPMSHYVLYMRGQVAELRGNIDEAKRWYEEALSISPTHVKSMQRLALILHQLGRYSLAEKILRDAVQVNSTAHEVWNGLGEVLQAQGNDDAATECFLTALELEASSPVVPFTIIPRVL</sequence>
<feature type="repeat" description="TPR" evidence="3">
    <location>
        <begin position="684"/>
        <end position="717"/>
    </location>
</feature>
<dbReference type="Pfam" id="PF12895">
    <property type="entry name" value="ANAPC3"/>
    <property type="match status" value="1"/>
</dbReference>
<name>A0A8C3C956_CAIMO</name>
<organism evidence="5 6">
    <name type="scientific">Cairina moschata</name>
    <name type="common">Muscovy duck</name>
    <dbReference type="NCBI Taxonomy" id="8855"/>
    <lineage>
        <taxon>Eukaryota</taxon>
        <taxon>Metazoa</taxon>
        <taxon>Chordata</taxon>
        <taxon>Craniata</taxon>
        <taxon>Vertebrata</taxon>
        <taxon>Euteleostomi</taxon>
        <taxon>Archelosauria</taxon>
        <taxon>Archosauria</taxon>
        <taxon>Dinosauria</taxon>
        <taxon>Saurischia</taxon>
        <taxon>Theropoda</taxon>
        <taxon>Coelurosauria</taxon>
        <taxon>Aves</taxon>
        <taxon>Neognathae</taxon>
        <taxon>Galloanserae</taxon>
        <taxon>Anseriformes</taxon>
        <taxon>Anatidae</taxon>
        <taxon>Anatinae</taxon>
        <taxon>Cairina</taxon>
    </lineage>
</organism>
<dbReference type="PANTHER" id="PTHR23083:SF365">
    <property type="entry name" value="TETRATRICOPEPTIDE REPEAT PROTEIN 7B"/>
    <property type="match status" value="1"/>
</dbReference>
<keyword evidence="1" id="KW-0677">Repeat</keyword>